<dbReference type="KEGG" id="smo:SELMODRAFT_131164"/>
<evidence type="ECO:0000259" key="8">
    <source>
        <dbReference type="PROSITE" id="PS50011"/>
    </source>
</evidence>
<dbReference type="HOGENOM" id="CLU_000288_21_4_1"/>
<dbReference type="GO" id="GO:0005886">
    <property type="term" value="C:plasma membrane"/>
    <property type="evidence" value="ECO:0000318"/>
    <property type="project" value="GO_Central"/>
</dbReference>
<evidence type="ECO:0000313" key="10">
    <source>
        <dbReference type="Proteomes" id="UP000001514"/>
    </source>
</evidence>
<dbReference type="FunCoup" id="D8T3L4">
    <property type="interactions" value="655"/>
</dbReference>
<keyword evidence="1" id="KW-0723">Serine/threonine-protein kinase</keyword>
<feature type="domain" description="Protein kinase" evidence="8">
    <location>
        <begin position="87"/>
        <end position="359"/>
    </location>
</feature>
<dbReference type="InParanoid" id="D8T3L4"/>
<feature type="binding site" evidence="6">
    <location>
        <position position="115"/>
    </location>
    <ligand>
        <name>ATP</name>
        <dbReference type="ChEBI" id="CHEBI:30616"/>
    </ligand>
</feature>
<organism evidence="10">
    <name type="scientific">Selaginella moellendorffii</name>
    <name type="common">Spikemoss</name>
    <dbReference type="NCBI Taxonomy" id="88036"/>
    <lineage>
        <taxon>Eukaryota</taxon>
        <taxon>Viridiplantae</taxon>
        <taxon>Streptophyta</taxon>
        <taxon>Embryophyta</taxon>
        <taxon>Tracheophyta</taxon>
        <taxon>Lycopodiopsida</taxon>
        <taxon>Selaginellales</taxon>
        <taxon>Selaginellaceae</taxon>
        <taxon>Selaginella</taxon>
    </lineage>
</organism>
<dbReference type="GO" id="GO:0004674">
    <property type="term" value="F:protein serine/threonine kinase activity"/>
    <property type="evidence" value="ECO:0007669"/>
    <property type="project" value="UniProtKB-KW"/>
</dbReference>
<keyword evidence="7" id="KW-1133">Transmembrane helix</keyword>
<evidence type="ECO:0000256" key="5">
    <source>
        <dbReference type="ARBA" id="ARBA00022840"/>
    </source>
</evidence>
<dbReference type="Gene3D" id="1.10.510.10">
    <property type="entry name" value="Transferase(Phosphotransferase) domain 1"/>
    <property type="match status" value="1"/>
</dbReference>
<proteinExistence type="predicted"/>
<keyword evidence="7" id="KW-0472">Membrane</keyword>
<keyword evidence="2" id="KW-0808">Transferase</keyword>
<dbReference type="InterPro" id="IPR000719">
    <property type="entry name" value="Prot_kinase_dom"/>
</dbReference>
<keyword evidence="7" id="KW-0812">Transmembrane</keyword>
<dbReference type="eggNOG" id="KOG1187">
    <property type="taxonomic scope" value="Eukaryota"/>
</dbReference>
<reference evidence="9 10" key="1">
    <citation type="journal article" date="2011" name="Science">
        <title>The Selaginella genome identifies genetic changes associated with the evolution of vascular plants.</title>
        <authorList>
            <person name="Banks J.A."/>
            <person name="Nishiyama T."/>
            <person name="Hasebe M."/>
            <person name="Bowman J.L."/>
            <person name="Gribskov M."/>
            <person name="dePamphilis C."/>
            <person name="Albert V.A."/>
            <person name="Aono N."/>
            <person name="Aoyama T."/>
            <person name="Ambrose B.A."/>
            <person name="Ashton N.W."/>
            <person name="Axtell M.J."/>
            <person name="Barker E."/>
            <person name="Barker M.S."/>
            <person name="Bennetzen J.L."/>
            <person name="Bonawitz N.D."/>
            <person name="Chapple C."/>
            <person name="Cheng C."/>
            <person name="Correa L.G."/>
            <person name="Dacre M."/>
            <person name="DeBarry J."/>
            <person name="Dreyer I."/>
            <person name="Elias M."/>
            <person name="Engstrom E.M."/>
            <person name="Estelle M."/>
            <person name="Feng L."/>
            <person name="Finet C."/>
            <person name="Floyd S.K."/>
            <person name="Frommer W.B."/>
            <person name="Fujita T."/>
            <person name="Gramzow L."/>
            <person name="Gutensohn M."/>
            <person name="Harholt J."/>
            <person name="Hattori M."/>
            <person name="Heyl A."/>
            <person name="Hirai T."/>
            <person name="Hiwatashi Y."/>
            <person name="Ishikawa M."/>
            <person name="Iwata M."/>
            <person name="Karol K.G."/>
            <person name="Koehler B."/>
            <person name="Kolukisaoglu U."/>
            <person name="Kubo M."/>
            <person name="Kurata T."/>
            <person name="Lalonde S."/>
            <person name="Li K."/>
            <person name="Li Y."/>
            <person name="Litt A."/>
            <person name="Lyons E."/>
            <person name="Manning G."/>
            <person name="Maruyama T."/>
            <person name="Michael T.P."/>
            <person name="Mikami K."/>
            <person name="Miyazaki S."/>
            <person name="Morinaga S."/>
            <person name="Murata T."/>
            <person name="Mueller-Roeber B."/>
            <person name="Nelson D.R."/>
            <person name="Obara M."/>
            <person name="Oguri Y."/>
            <person name="Olmstead R.G."/>
            <person name="Onodera N."/>
            <person name="Petersen B.L."/>
            <person name="Pils B."/>
            <person name="Prigge M."/>
            <person name="Rensing S.A."/>
            <person name="Riano-Pachon D.M."/>
            <person name="Roberts A.W."/>
            <person name="Sato Y."/>
            <person name="Scheller H.V."/>
            <person name="Schulz B."/>
            <person name="Schulz C."/>
            <person name="Shakirov E.V."/>
            <person name="Shibagaki N."/>
            <person name="Shinohara N."/>
            <person name="Shippen D.E."/>
            <person name="Soerensen I."/>
            <person name="Sotooka R."/>
            <person name="Sugimoto N."/>
            <person name="Sugita M."/>
            <person name="Sumikawa N."/>
            <person name="Tanurdzic M."/>
            <person name="Theissen G."/>
            <person name="Ulvskov P."/>
            <person name="Wakazuki S."/>
            <person name="Weng J.K."/>
            <person name="Willats W.W."/>
            <person name="Wipf D."/>
            <person name="Wolf P.G."/>
            <person name="Yang L."/>
            <person name="Zimmer A.D."/>
            <person name="Zhu Q."/>
            <person name="Mitros T."/>
            <person name="Hellsten U."/>
            <person name="Loque D."/>
            <person name="Otillar R."/>
            <person name="Salamov A."/>
            <person name="Schmutz J."/>
            <person name="Shapiro H."/>
            <person name="Lindquist E."/>
            <person name="Lucas S."/>
            <person name="Rokhsar D."/>
            <person name="Grigoriev I.V."/>
        </authorList>
    </citation>
    <scope>NUCLEOTIDE SEQUENCE [LARGE SCALE GENOMIC DNA]</scope>
</reference>
<evidence type="ECO:0000256" key="3">
    <source>
        <dbReference type="ARBA" id="ARBA00022741"/>
    </source>
</evidence>
<dbReference type="PANTHER" id="PTHR47989:SF61">
    <property type="entry name" value="PROTEIN KINASE DOMAIN-CONTAINING PROTEIN"/>
    <property type="match status" value="1"/>
</dbReference>
<dbReference type="OMA" id="CQESNMQ"/>
<dbReference type="Proteomes" id="UP000001514">
    <property type="component" value="Unassembled WGS sequence"/>
</dbReference>
<dbReference type="Gramene" id="EFJ08720">
    <property type="protein sequence ID" value="EFJ08720"/>
    <property type="gene ID" value="SELMODRAFT_131164"/>
</dbReference>
<dbReference type="InterPro" id="IPR011009">
    <property type="entry name" value="Kinase-like_dom_sf"/>
</dbReference>
<dbReference type="PROSITE" id="PS00107">
    <property type="entry name" value="PROTEIN_KINASE_ATP"/>
    <property type="match status" value="1"/>
</dbReference>
<dbReference type="AlphaFoldDB" id="D8T3L4"/>
<evidence type="ECO:0000256" key="4">
    <source>
        <dbReference type="ARBA" id="ARBA00022777"/>
    </source>
</evidence>
<dbReference type="SUPFAM" id="SSF56112">
    <property type="entry name" value="Protein kinase-like (PK-like)"/>
    <property type="match status" value="1"/>
</dbReference>
<gene>
    <name evidence="9" type="ORF">SELMODRAFT_131164</name>
</gene>
<evidence type="ECO:0000256" key="2">
    <source>
        <dbReference type="ARBA" id="ARBA00022679"/>
    </source>
</evidence>
<dbReference type="Gene3D" id="3.30.200.20">
    <property type="entry name" value="Phosphorylase Kinase, domain 1"/>
    <property type="match status" value="1"/>
</dbReference>
<evidence type="ECO:0000256" key="6">
    <source>
        <dbReference type="PROSITE-ProRule" id="PRU10141"/>
    </source>
</evidence>
<evidence type="ECO:0000256" key="1">
    <source>
        <dbReference type="ARBA" id="ARBA00022527"/>
    </source>
</evidence>
<keyword evidence="4" id="KW-0418">Kinase</keyword>
<protein>
    <recommendedName>
        <fullName evidence="8">Protein kinase domain-containing protein</fullName>
    </recommendedName>
</protein>
<dbReference type="FunFam" id="3.30.200.20:FF:000039">
    <property type="entry name" value="receptor-like protein kinase FERONIA"/>
    <property type="match status" value="1"/>
</dbReference>
<dbReference type="EMBL" id="GL377670">
    <property type="protein sequence ID" value="EFJ08720.1"/>
    <property type="molecule type" value="Genomic_DNA"/>
</dbReference>
<evidence type="ECO:0000256" key="7">
    <source>
        <dbReference type="SAM" id="Phobius"/>
    </source>
</evidence>
<accession>D8T3L4</accession>
<name>D8T3L4_SELML</name>
<feature type="transmembrane region" description="Helical" evidence="7">
    <location>
        <begin position="12"/>
        <end position="38"/>
    </location>
</feature>
<dbReference type="PROSITE" id="PS50011">
    <property type="entry name" value="PROTEIN_KINASE_DOM"/>
    <property type="match status" value="1"/>
</dbReference>
<dbReference type="PANTHER" id="PTHR47989">
    <property type="entry name" value="OS01G0750732 PROTEIN"/>
    <property type="match status" value="1"/>
</dbReference>
<evidence type="ECO:0000313" key="9">
    <source>
        <dbReference type="EMBL" id="EFJ08720.1"/>
    </source>
</evidence>
<dbReference type="InterPro" id="IPR017441">
    <property type="entry name" value="Protein_kinase_ATP_BS"/>
</dbReference>
<keyword evidence="5 6" id="KW-0067">ATP-binding</keyword>
<keyword evidence="10" id="KW-1185">Reference proteome</keyword>
<dbReference type="GO" id="GO:0005524">
    <property type="term" value="F:ATP binding"/>
    <property type="evidence" value="ECO:0007669"/>
    <property type="project" value="UniProtKB-UniRule"/>
</dbReference>
<dbReference type="InterPro" id="IPR001245">
    <property type="entry name" value="Ser-Thr/Tyr_kinase_cat_dom"/>
</dbReference>
<sequence length="384" mass="40928">MPQNQDGGHKSHAGAIAGAVVGAVVLVAISIGLVSLCLMRVRHWPSATSDTASSDPSAQEGAIAAAVEAQHAKQFAFQELDHATKGFNPSNLIGRGRFGLVYKGLLEDGTIVAIKTRASAPTQEFVTEVVNLSQLRHKNVVSLLGFCQEHDHQMLVYDYLPNGSVSSHLCDPNGNPTGELDFKQRVAIALGAARGLEYLHSGNPPRVHQDFKTSNVLLDENLVAKVTDVGLSKLLVTSHNAMPSANGSSSHFADPAAVYNTYRVDPKSDVYSYGVFLLELISGRQAINRSRPAQPSPGIVEWARSLQESSSSMEGMVDKSLVGTEEAGTLLLLGLHCTAQSPEKRPTMSQVSQQVERILDKERGGIVAAGEGATVVTLGSELFK</sequence>
<dbReference type="Pfam" id="PF07714">
    <property type="entry name" value="PK_Tyr_Ser-Thr"/>
    <property type="match status" value="1"/>
</dbReference>
<keyword evidence="3 6" id="KW-0547">Nucleotide-binding</keyword>